<sequence>MNILRITKTIIYLILLIVLNSCYTSADYALLKKSETKSNAVYGKILVLKNNNPTQDVVFNKMITDDFTNLFGQNLTQKLKNDYFDNFKFLPIINKELLEKIKIDNPDLDYMMFIRFMTTDSDISKPKTLQIIDYKDIKYKREYHILFDLYNLNTKENIYSNEAVSILEKLDASGITPSELSQLKQTYKKIFKDFAKSISQ</sequence>
<dbReference type="RefSeq" id="WP_124801687.1">
    <property type="nucleotide sequence ID" value="NZ_CP034161.1"/>
</dbReference>
<dbReference type="AlphaFoldDB" id="A0A3G8Y2E0"/>
<evidence type="ECO:0000313" key="1">
    <source>
        <dbReference type="EMBL" id="AZI39448.1"/>
    </source>
</evidence>
<evidence type="ECO:0008006" key="3">
    <source>
        <dbReference type="Google" id="ProtNLM"/>
    </source>
</evidence>
<evidence type="ECO:0000313" key="2">
    <source>
        <dbReference type="Proteomes" id="UP000281810"/>
    </source>
</evidence>
<proteinExistence type="predicted"/>
<protein>
    <recommendedName>
        <fullName evidence="3">DUF4136 domain-containing protein</fullName>
    </recommendedName>
</protein>
<accession>A0A3G8Y2E0</accession>
<reference evidence="2" key="1">
    <citation type="submission" date="2018-11" db="EMBL/GenBank/DDBJ databases">
        <title>Proposal to divide the Flavobacteriaceae and reorganize its genera based on Amino Acid Identity values calculated from whole genome sequences.</title>
        <authorList>
            <person name="Nicholson A.C."/>
            <person name="Gulvik C.A."/>
            <person name="Whitney A.M."/>
            <person name="Humrighouse B.W."/>
            <person name="Bell M."/>
            <person name="Holmes B."/>
            <person name="Steigerwalt A.B."/>
            <person name="Villarma A."/>
            <person name="Sheth M."/>
            <person name="Batra D."/>
            <person name="Pryor J."/>
            <person name="Bernardet J.-F."/>
            <person name="Hugo C."/>
            <person name="Kampfer P."/>
            <person name="Newman J.D."/>
            <person name="McQuiston J.R."/>
        </authorList>
    </citation>
    <scope>NUCLEOTIDE SEQUENCE [LARGE SCALE GENOMIC DNA]</scope>
    <source>
        <strain evidence="2">F5649</strain>
    </source>
</reference>
<organism evidence="1 2">
    <name type="scientific">Epilithonimonas vandammei</name>
    <dbReference type="NCBI Taxonomy" id="2487072"/>
    <lineage>
        <taxon>Bacteria</taxon>
        <taxon>Pseudomonadati</taxon>
        <taxon>Bacteroidota</taxon>
        <taxon>Flavobacteriia</taxon>
        <taxon>Flavobacteriales</taxon>
        <taxon>Weeksellaceae</taxon>
        <taxon>Chryseobacterium group</taxon>
        <taxon>Epilithonimonas</taxon>
    </lineage>
</organism>
<dbReference type="Proteomes" id="UP000281810">
    <property type="component" value="Chromosome"/>
</dbReference>
<name>A0A3G8Y2E0_9FLAO</name>
<gene>
    <name evidence="1" type="ORF">EIB74_05480</name>
</gene>
<keyword evidence="2" id="KW-1185">Reference proteome</keyword>
<dbReference type="EMBL" id="CP034161">
    <property type="protein sequence ID" value="AZI39448.1"/>
    <property type="molecule type" value="Genomic_DNA"/>
</dbReference>